<evidence type="ECO:0000256" key="1">
    <source>
        <dbReference type="ARBA" id="ARBA00006484"/>
    </source>
</evidence>
<dbReference type="OrthoDB" id="5457012at2"/>
<dbReference type="PANTHER" id="PTHR42760:SF133">
    <property type="entry name" value="3-OXOACYL-[ACYL-CARRIER-PROTEIN] REDUCTASE"/>
    <property type="match status" value="1"/>
</dbReference>
<reference evidence="3 4" key="1">
    <citation type="submission" date="2015-11" db="EMBL/GenBank/DDBJ databases">
        <title>Whole-Genome Sequence of Candidatus Oderbacter manganicum from the National Park Lower Oder Valley, Germany.</title>
        <authorList>
            <person name="Braun B."/>
            <person name="Liere K."/>
            <person name="Szewzyk U."/>
        </authorList>
    </citation>
    <scope>NUCLEOTIDE SEQUENCE [LARGE SCALE GENOMIC DNA]</scope>
    <source>
        <strain evidence="3 4">OTSz_A_272</strain>
    </source>
</reference>
<dbReference type="STRING" id="1759059.ATE48_13370"/>
<dbReference type="RefSeq" id="WP_066772311.1">
    <property type="nucleotide sequence ID" value="NZ_CP013244.1"/>
</dbReference>
<evidence type="ECO:0000313" key="3">
    <source>
        <dbReference type="EMBL" id="ANP46832.1"/>
    </source>
</evidence>
<dbReference type="Pfam" id="PF13561">
    <property type="entry name" value="adh_short_C2"/>
    <property type="match status" value="1"/>
</dbReference>
<keyword evidence="2" id="KW-0560">Oxidoreductase</keyword>
<keyword evidence="4" id="KW-1185">Reference proteome</keyword>
<evidence type="ECO:0000313" key="4">
    <source>
        <dbReference type="Proteomes" id="UP000092498"/>
    </source>
</evidence>
<dbReference type="SUPFAM" id="SSF51735">
    <property type="entry name" value="NAD(P)-binding Rossmann-fold domains"/>
    <property type="match status" value="1"/>
</dbReference>
<evidence type="ECO:0000256" key="2">
    <source>
        <dbReference type="ARBA" id="ARBA00023002"/>
    </source>
</evidence>
<accession>A0A1B1AJU8</accession>
<dbReference type="InterPro" id="IPR036291">
    <property type="entry name" value="NAD(P)-bd_dom_sf"/>
</dbReference>
<proteinExistence type="inferred from homology"/>
<dbReference type="InterPro" id="IPR002347">
    <property type="entry name" value="SDR_fam"/>
</dbReference>
<dbReference type="AlphaFoldDB" id="A0A1B1AJU8"/>
<gene>
    <name evidence="3" type="ORF">ATE48_13370</name>
</gene>
<dbReference type="PANTHER" id="PTHR42760">
    <property type="entry name" value="SHORT-CHAIN DEHYDROGENASES/REDUCTASES FAMILY MEMBER"/>
    <property type="match status" value="1"/>
</dbReference>
<dbReference type="Proteomes" id="UP000092498">
    <property type="component" value="Chromosome"/>
</dbReference>
<dbReference type="KEGG" id="cbot:ATE48_13370"/>
<dbReference type="GO" id="GO:0016616">
    <property type="term" value="F:oxidoreductase activity, acting on the CH-OH group of donors, NAD or NADP as acceptor"/>
    <property type="evidence" value="ECO:0007669"/>
    <property type="project" value="TreeGrafter"/>
</dbReference>
<dbReference type="InParanoid" id="A0A1B1AJU8"/>
<dbReference type="PRINTS" id="PR00081">
    <property type="entry name" value="GDHRDH"/>
</dbReference>
<sequence length="281" mass="30215">MSTAPALFSLERETIVVTGGYGLIGRALVSGLHGLGARIGVIEPRVSEAQSEAAFGALAKNDRIGVFAADVTKRDQLEAALTEIKAQLGGPTGLVNNAALDSPPDAPISENGPFESYPEESWDRVMNVNVKGVFLCCQVFGAAMAQSGRGAIVNVSSIYGAVSPDQALYEFRREDGQEFYKPVAYSASKSALYNLTRYVAVYWGPKNVRANTVTFAGVFNNQDPRFLEAYARKIPLRRDKPQLRNMAEPNDYIGAIGFLLSPASSYMTGADIRVDGGFMAV</sequence>
<protein>
    <submittedName>
        <fullName evidence="3">Short-chain dehydrogenase</fullName>
    </submittedName>
</protein>
<dbReference type="Gene3D" id="3.40.50.720">
    <property type="entry name" value="NAD(P)-binding Rossmann-like Domain"/>
    <property type="match status" value="1"/>
</dbReference>
<dbReference type="PRINTS" id="PR00080">
    <property type="entry name" value="SDRFAMILY"/>
</dbReference>
<comment type="similarity">
    <text evidence="1">Belongs to the short-chain dehydrogenases/reductases (SDR) family.</text>
</comment>
<organism evidence="3 4">
    <name type="scientific">Candidatus Viadribacter manganicus</name>
    <dbReference type="NCBI Taxonomy" id="1759059"/>
    <lineage>
        <taxon>Bacteria</taxon>
        <taxon>Pseudomonadati</taxon>
        <taxon>Pseudomonadota</taxon>
        <taxon>Alphaproteobacteria</taxon>
        <taxon>Hyphomonadales</taxon>
        <taxon>Hyphomonadaceae</taxon>
        <taxon>Candidatus Viadribacter</taxon>
    </lineage>
</organism>
<name>A0A1B1AJU8_9PROT</name>
<dbReference type="EMBL" id="CP013244">
    <property type="protein sequence ID" value="ANP46832.1"/>
    <property type="molecule type" value="Genomic_DNA"/>
</dbReference>